<dbReference type="SMART" id="SM00102">
    <property type="entry name" value="ADF"/>
    <property type="match status" value="1"/>
</dbReference>
<dbReference type="Pfam" id="PF00241">
    <property type="entry name" value="Cofilin_ADF"/>
    <property type="match status" value="1"/>
</dbReference>
<sequence length="163" mass="18086">MATRATVAEECLTAYEDLTQRKAYKYVIYAFNDHNEIIVDQKGTPDASHADFTAELLSTECRYAVVAVDFKRDGEPQSAIAFIDWSPSDAKSQQQTLYADGKAALGSMRDDACVEIYANEPEEVEYSVLLRSLDADEEDVLPNDGLPETSGETLCLSSLIWRS</sequence>
<dbReference type="AlphaFoldDB" id="A0AAV9U6F4"/>
<dbReference type="PANTHER" id="PTHR11913">
    <property type="entry name" value="COFILIN-RELATED"/>
    <property type="match status" value="1"/>
</dbReference>
<evidence type="ECO:0000256" key="3">
    <source>
        <dbReference type="ARBA" id="ARBA00015630"/>
    </source>
</evidence>
<dbReference type="CDD" id="cd11286">
    <property type="entry name" value="ADF_cofilin_like"/>
    <property type="match status" value="1"/>
</dbReference>
<evidence type="ECO:0000313" key="7">
    <source>
        <dbReference type="EMBL" id="KAK6335553.1"/>
    </source>
</evidence>
<dbReference type="GO" id="GO:0015629">
    <property type="term" value="C:actin cytoskeleton"/>
    <property type="evidence" value="ECO:0007669"/>
    <property type="project" value="InterPro"/>
</dbReference>
<accession>A0AAV9U6F4</accession>
<comment type="caution">
    <text evidence="7">The sequence shown here is derived from an EMBL/GenBank/DDBJ whole genome shotgun (WGS) entry which is preliminary data.</text>
</comment>
<evidence type="ECO:0000259" key="6">
    <source>
        <dbReference type="PROSITE" id="PS51263"/>
    </source>
</evidence>
<evidence type="ECO:0000256" key="5">
    <source>
        <dbReference type="ARBA" id="ARBA00032427"/>
    </source>
</evidence>
<dbReference type="InterPro" id="IPR029006">
    <property type="entry name" value="ADF-H/Gelsolin-like_dom_sf"/>
</dbReference>
<protein>
    <recommendedName>
        <fullName evidence="3">Cofilin</fullName>
    </recommendedName>
    <alternativeName>
        <fullName evidence="5">Actin-depolymerizing factor 1</fullName>
    </alternativeName>
</protein>
<dbReference type="InterPro" id="IPR017904">
    <property type="entry name" value="ADF/Cofilin"/>
</dbReference>
<dbReference type="PROSITE" id="PS51263">
    <property type="entry name" value="ADF_H"/>
    <property type="match status" value="1"/>
</dbReference>
<comment type="subcellular location">
    <subcellularLocation>
        <location evidence="1">Nucleus matrix</location>
    </subcellularLocation>
</comment>
<keyword evidence="4" id="KW-0009">Actin-binding</keyword>
<name>A0AAV9U6F4_9PEZI</name>
<dbReference type="GO" id="GO:0003779">
    <property type="term" value="F:actin binding"/>
    <property type="evidence" value="ECO:0007669"/>
    <property type="project" value="UniProtKB-KW"/>
</dbReference>
<comment type="similarity">
    <text evidence="2">Belongs to the actin-binding proteins ADF family.</text>
</comment>
<dbReference type="SUPFAM" id="SSF55753">
    <property type="entry name" value="Actin depolymerizing proteins"/>
    <property type="match status" value="1"/>
</dbReference>
<evidence type="ECO:0000313" key="8">
    <source>
        <dbReference type="Proteomes" id="UP001375240"/>
    </source>
</evidence>
<feature type="domain" description="ADF-H" evidence="6">
    <location>
        <begin position="3"/>
        <end position="134"/>
    </location>
</feature>
<gene>
    <name evidence="7" type="primary">COF1_1</name>
    <name evidence="7" type="ORF">TWF696_002324</name>
</gene>
<keyword evidence="8" id="KW-1185">Reference proteome</keyword>
<dbReference type="InterPro" id="IPR002108">
    <property type="entry name" value="ADF-H"/>
</dbReference>
<organism evidence="7 8">
    <name type="scientific">Orbilia brochopaga</name>
    <dbReference type="NCBI Taxonomy" id="3140254"/>
    <lineage>
        <taxon>Eukaryota</taxon>
        <taxon>Fungi</taxon>
        <taxon>Dikarya</taxon>
        <taxon>Ascomycota</taxon>
        <taxon>Pezizomycotina</taxon>
        <taxon>Orbiliomycetes</taxon>
        <taxon>Orbiliales</taxon>
        <taxon>Orbiliaceae</taxon>
        <taxon>Orbilia</taxon>
    </lineage>
</organism>
<dbReference type="GO" id="GO:0016363">
    <property type="term" value="C:nuclear matrix"/>
    <property type="evidence" value="ECO:0007669"/>
    <property type="project" value="UniProtKB-SubCell"/>
</dbReference>
<dbReference type="EMBL" id="JAVHNQ010000012">
    <property type="protein sequence ID" value="KAK6335553.1"/>
    <property type="molecule type" value="Genomic_DNA"/>
</dbReference>
<evidence type="ECO:0000256" key="4">
    <source>
        <dbReference type="ARBA" id="ARBA00023203"/>
    </source>
</evidence>
<evidence type="ECO:0000256" key="1">
    <source>
        <dbReference type="ARBA" id="ARBA00004109"/>
    </source>
</evidence>
<reference evidence="7 8" key="1">
    <citation type="submission" date="2019-10" db="EMBL/GenBank/DDBJ databases">
        <authorList>
            <person name="Palmer J.M."/>
        </authorList>
    </citation>
    <scope>NUCLEOTIDE SEQUENCE [LARGE SCALE GENOMIC DNA]</scope>
    <source>
        <strain evidence="7 8">TWF696</strain>
    </source>
</reference>
<proteinExistence type="inferred from homology"/>
<evidence type="ECO:0000256" key="2">
    <source>
        <dbReference type="ARBA" id="ARBA00006844"/>
    </source>
</evidence>
<dbReference type="Proteomes" id="UP001375240">
    <property type="component" value="Unassembled WGS sequence"/>
</dbReference>
<dbReference type="Gene3D" id="3.40.20.10">
    <property type="entry name" value="Severin"/>
    <property type="match status" value="1"/>
</dbReference>
<dbReference type="GO" id="GO:0030042">
    <property type="term" value="P:actin filament depolymerization"/>
    <property type="evidence" value="ECO:0007669"/>
    <property type="project" value="InterPro"/>
</dbReference>